<dbReference type="Proteomes" id="UP001595945">
    <property type="component" value="Unassembled WGS sequence"/>
</dbReference>
<dbReference type="PANTHER" id="PTHR39186">
    <property type="entry name" value="DUF2071 FAMILY PROTEIN"/>
    <property type="match status" value="1"/>
</dbReference>
<dbReference type="SUPFAM" id="SSF160104">
    <property type="entry name" value="Acetoacetate decarboxylase-like"/>
    <property type="match status" value="1"/>
</dbReference>
<proteinExistence type="predicted"/>
<dbReference type="PANTHER" id="PTHR39186:SF1">
    <property type="entry name" value="DUF2071 DOMAIN-CONTAINING PROTEIN"/>
    <property type="match status" value="1"/>
</dbReference>
<dbReference type="Pfam" id="PF09844">
    <property type="entry name" value="DUF2071"/>
    <property type="match status" value="1"/>
</dbReference>
<evidence type="ECO:0000313" key="3">
    <source>
        <dbReference type="Proteomes" id="UP001595945"/>
    </source>
</evidence>
<reference evidence="2 3" key="1">
    <citation type="journal article" date="2019" name="Int. J. Syst. Evol. Microbiol.">
        <title>The Global Catalogue of Microorganisms (GCM) 10K type strain sequencing project: providing services to taxonomists for standard genome sequencing and annotation.</title>
        <authorList>
            <consortium name="The Broad Institute Genomics Platform"/>
            <consortium name="The Broad Institute Genome Sequencing Center for Infectious Disease"/>
            <person name="Wu L."/>
            <person name="Ma J."/>
        </authorList>
    </citation>
    <scope>NUCLEOTIDE SEQUENCE [LARGE SCALE GENOMIC DNA]</scope>
    <source>
        <strain evidence="2 3">XZYJ18</strain>
    </source>
</reference>
<accession>A0ABD5Q1H2</accession>
<sequence length="257" mass="29232">MVVWLHMGWRDVLFANWAADPSVVAPHVPDSVSLDTYDGRAWLSVVAFVNVDVRPRWLPAGTGIRIPEVNLRTYVTREGRPGVYFFNLDVSDPFTVLGARLTHLLPYYFASISVESRDDRVRFESRRRHPGARPARFDATYGPEGERFEAERGSLAEFLTERDRYYTESPRGRLRYADVHHAKWPLYDADATVEENSLFRANAFETPDADPICYYSPAVRVLASPSRRWTPSAVEVETAASEADDGRPSGERLQRPP</sequence>
<evidence type="ECO:0000256" key="1">
    <source>
        <dbReference type="SAM" id="MobiDB-lite"/>
    </source>
</evidence>
<comment type="caution">
    <text evidence="2">The sequence shown here is derived from an EMBL/GenBank/DDBJ whole genome shotgun (WGS) entry which is preliminary data.</text>
</comment>
<keyword evidence="3" id="KW-1185">Reference proteome</keyword>
<protein>
    <submittedName>
        <fullName evidence="2">YqjF family protein</fullName>
    </submittedName>
</protein>
<feature type="compositionally biased region" description="Basic and acidic residues" evidence="1">
    <location>
        <begin position="244"/>
        <end position="257"/>
    </location>
</feature>
<name>A0ABD5Q1H2_9EURY</name>
<feature type="region of interest" description="Disordered" evidence="1">
    <location>
        <begin position="230"/>
        <end position="257"/>
    </location>
</feature>
<evidence type="ECO:0000313" key="2">
    <source>
        <dbReference type="EMBL" id="MFC4824546.1"/>
    </source>
</evidence>
<dbReference type="InterPro" id="IPR018644">
    <property type="entry name" value="DUF2071"/>
</dbReference>
<dbReference type="RefSeq" id="WP_254269720.1">
    <property type="nucleotide sequence ID" value="NZ_CP100400.1"/>
</dbReference>
<feature type="compositionally biased region" description="Low complexity" evidence="1">
    <location>
        <begin position="232"/>
        <end position="241"/>
    </location>
</feature>
<dbReference type="AlphaFoldDB" id="A0ABD5Q1H2"/>
<dbReference type="EMBL" id="JBHSHT010000001">
    <property type="protein sequence ID" value="MFC4824546.1"/>
    <property type="molecule type" value="Genomic_DNA"/>
</dbReference>
<gene>
    <name evidence="2" type="ORF">ACFO9K_09735</name>
</gene>
<organism evidence="2 3">
    <name type="scientific">Halorussus aquaticus</name>
    <dbReference type="NCBI Taxonomy" id="2953748"/>
    <lineage>
        <taxon>Archaea</taxon>
        <taxon>Methanobacteriati</taxon>
        <taxon>Methanobacteriota</taxon>
        <taxon>Stenosarchaea group</taxon>
        <taxon>Halobacteria</taxon>
        <taxon>Halobacteriales</taxon>
        <taxon>Haladaptataceae</taxon>
        <taxon>Halorussus</taxon>
    </lineage>
</organism>
<dbReference type="InterPro" id="IPR023375">
    <property type="entry name" value="ADC_dom_sf"/>
</dbReference>
<dbReference type="Gene3D" id="2.40.400.10">
    <property type="entry name" value="Acetoacetate decarboxylase-like"/>
    <property type="match status" value="1"/>
</dbReference>
<dbReference type="GeneID" id="73044768"/>